<accession>A0A506U4T9</accession>
<dbReference type="Proteomes" id="UP000320314">
    <property type="component" value="Unassembled WGS sequence"/>
</dbReference>
<proteinExistence type="predicted"/>
<evidence type="ECO:0008006" key="5">
    <source>
        <dbReference type="Google" id="ProtNLM"/>
    </source>
</evidence>
<gene>
    <name evidence="3" type="ORF">FJU11_13160</name>
</gene>
<comment type="caution">
    <text evidence="3">The sequence shown here is derived from an EMBL/GenBank/DDBJ whole genome shotgun (WGS) entry which is preliminary data.</text>
</comment>
<protein>
    <recommendedName>
        <fullName evidence="5">Tat pathway signal sequence domain protein</fullName>
    </recommendedName>
</protein>
<organism evidence="3 4">
    <name type="scientific">Pararhizobium mangrovi</name>
    <dbReference type="NCBI Taxonomy" id="2590452"/>
    <lineage>
        <taxon>Bacteria</taxon>
        <taxon>Pseudomonadati</taxon>
        <taxon>Pseudomonadota</taxon>
        <taxon>Alphaproteobacteria</taxon>
        <taxon>Hyphomicrobiales</taxon>
        <taxon>Rhizobiaceae</taxon>
        <taxon>Rhizobium/Agrobacterium group</taxon>
        <taxon>Pararhizobium</taxon>
    </lineage>
</organism>
<dbReference type="AlphaFoldDB" id="A0A506U4T9"/>
<feature type="compositionally biased region" description="Low complexity" evidence="1">
    <location>
        <begin position="173"/>
        <end position="183"/>
    </location>
</feature>
<keyword evidence="4" id="KW-1185">Reference proteome</keyword>
<sequence>MSTTRLKPSAARRMLGGPDPKETAMRMIVLMAASATLAAMPIAASAADCPSGSDSIFKVEKWSADKHDGPGTEVSITYRNVADAQVEIADATAWFEDVLGQSIGGVPLNPDPKLAPGRTRTDKRLVTGVDRLTITDKAYLKARICVDAVLWKGGKTKFFDGRAGAREDEAKTARAATDPATATGSSPKTPSR</sequence>
<keyword evidence="2" id="KW-0732">Signal</keyword>
<name>A0A506U4T9_9HYPH</name>
<dbReference type="EMBL" id="VHLH01000025">
    <property type="protein sequence ID" value="TPW26917.1"/>
    <property type="molecule type" value="Genomic_DNA"/>
</dbReference>
<feature type="region of interest" description="Disordered" evidence="1">
    <location>
        <begin position="161"/>
        <end position="192"/>
    </location>
</feature>
<evidence type="ECO:0000256" key="2">
    <source>
        <dbReference type="SAM" id="SignalP"/>
    </source>
</evidence>
<evidence type="ECO:0000256" key="1">
    <source>
        <dbReference type="SAM" id="MobiDB-lite"/>
    </source>
</evidence>
<evidence type="ECO:0000313" key="4">
    <source>
        <dbReference type="Proteomes" id="UP000320314"/>
    </source>
</evidence>
<dbReference type="RefSeq" id="WP_141167533.1">
    <property type="nucleotide sequence ID" value="NZ_VHLH01000025.1"/>
</dbReference>
<feature type="signal peptide" evidence="2">
    <location>
        <begin position="1"/>
        <end position="46"/>
    </location>
</feature>
<evidence type="ECO:0000313" key="3">
    <source>
        <dbReference type="EMBL" id="TPW26917.1"/>
    </source>
</evidence>
<reference evidence="3 4" key="1">
    <citation type="submission" date="2019-06" db="EMBL/GenBank/DDBJ databases">
        <authorList>
            <person name="Li M."/>
        </authorList>
    </citation>
    <scope>NUCLEOTIDE SEQUENCE [LARGE SCALE GENOMIC DNA]</scope>
    <source>
        <strain evidence="3 4">BGMRC6574</strain>
    </source>
</reference>
<feature type="chain" id="PRO_5021501516" description="Tat pathway signal sequence domain protein" evidence="2">
    <location>
        <begin position="47"/>
        <end position="192"/>
    </location>
</feature>
<feature type="compositionally biased region" description="Basic and acidic residues" evidence="1">
    <location>
        <begin position="161"/>
        <end position="172"/>
    </location>
</feature>